<dbReference type="RefSeq" id="WP_119359278.1">
    <property type="nucleotide sequence ID" value="NZ_QWKZ01000012.1"/>
</dbReference>
<dbReference type="GO" id="GO:0016829">
    <property type="term" value="F:lyase activity"/>
    <property type="evidence" value="ECO:0007669"/>
    <property type="project" value="UniProtKB-KW"/>
</dbReference>
<dbReference type="InterPro" id="IPR013785">
    <property type="entry name" value="Aldolase_TIM"/>
</dbReference>
<sequence>MQNPRSAASFEEELRQARIMGILRAQSAEIAVEAARAAIRAGLRVLEVAFTTPGATEALQELRGLPILLGAGTLLTRAEGEAALEAGARFLVSPHLGEDLLELSREAQVPYLPGVLTPTEVHRALRLGASLIKLFPIGAVGGAVYLQDLLGPFPGLKAMVTGGVRPSEVPRYLQAGALAVGLGSNLFPRQALAEGRWEAVEAAARAALDEAGGVV</sequence>
<dbReference type="EMBL" id="QWKZ01000012">
    <property type="protein sequence ID" value="RIH88471.1"/>
    <property type="molecule type" value="Genomic_DNA"/>
</dbReference>
<proteinExistence type="inferred from homology"/>
<dbReference type="AlphaFoldDB" id="A0A399F1L6"/>
<evidence type="ECO:0000256" key="2">
    <source>
        <dbReference type="ARBA" id="ARBA00006906"/>
    </source>
</evidence>
<evidence type="ECO:0000256" key="1">
    <source>
        <dbReference type="ARBA" id="ARBA00004761"/>
    </source>
</evidence>
<dbReference type="CDD" id="cd00452">
    <property type="entry name" value="KDPG_aldolase"/>
    <property type="match status" value="1"/>
</dbReference>
<protein>
    <submittedName>
        <fullName evidence="6">KHG/KDPG aldolase</fullName>
    </submittedName>
</protein>
<dbReference type="PANTHER" id="PTHR30246:SF1">
    <property type="entry name" value="2-DEHYDRO-3-DEOXY-6-PHOSPHOGALACTONATE ALDOLASE-RELATED"/>
    <property type="match status" value="1"/>
</dbReference>
<dbReference type="Proteomes" id="UP000265800">
    <property type="component" value="Unassembled WGS sequence"/>
</dbReference>
<comment type="similarity">
    <text evidence="2">Belongs to the KHG/KDPG aldolase family.</text>
</comment>
<evidence type="ECO:0000313" key="7">
    <source>
        <dbReference type="Proteomes" id="UP000265800"/>
    </source>
</evidence>
<evidence type="ECO:0000256" key="5">
    <source>
        <dbReference type="ARBA" id="ARBA00023277"/>
    </source>
</evidence>
<dbReference type="NCBIfam" id="TIGR01182">
    <property type="entry name" value="eda"/>
    <property type="match status" value="1"/>
</dbReference>
<reference evidence="6 7" key="1">
    <citation type="submission" date="2018-08" db="EMBL/GenBank/DDBJ databases">
        <title>Meiothermus luteus KCTC 52599 genome sequencing project.</title>
        <authorList>
            <person name="Da Costa M.S."/>
            <person name="Albuquerque L."/>
            <person name="Raposo P."/>
            <person name="Froufe H.J.C."/>
            <person name="Barroso C.S."/>
            <person name="Egas C."/>
        </authorList>
    </citation>
    <scope>NUCLEOTIDE SEQUENCE [LARGE SCALE GENOMIC DNA]</scope>
    <source>
        <strain evidence="6 7">KCTC 52599</strain>
    </source>
</reference>
<dbReference type="Pfam" id="PF01081">
    <property type="entry name" value="Aldolase"/>
    <property type="match status" value="1"/>
</dbReference>
<dbReference type="OrthoDB" id="9802667at2"/>
<evidence type="ECO:0000313" key="6">
    <source>
        <dbReference type="EMBL" id="RIH88471.1"/>
    </source>
</evidence>
<dbReference type="PANTHER" id="PTHR30246">
    <property type="entry name" value="2-KETO-3-DEOXY-6-PHOSPHOGLUCONATE ALDOLASE"/>
    <property type="match status" value="1"/>
</dbReference>
<comment type="caution">
    <text evidence="6">The sequence shown here is derived from an EMBL/GenBank/DDBJ whole genome shotgun (WGS) entry which is preliminary data.</text>
</comment>
<gene>
    <name evidence="6" type="primary">kdgA</name>
    <name evidence="6" type="ORF">Mlute_00598</name>
</gene>
<comment type="subunit">
    <text evidence="3">Homotrimer.</text>
</comment>
<evidence type="ECO:0000256" key="4">
    <source>
        <dbReference type="ARBA" id="ARBA00023239"/>
    </source>
</evidence>
<evidence type="ECO:0000256" key="3">
    <source>
        <dbReference type="ARBA" id="ARBA00011233"/>
    </source>
</evidence>
<accession>A0A399F1L6</accession>
<name>A0A399F1L6_9DEIN</name>
<keyword evidence="5" id="KW-0119">Carbohydrate metabolism</keyword>
<organism evidence="6 7">
    <name type="scientific">Meiothermus luteus</name>
    <dbReference type="NCBI Taxonomy" id="2026184"/>
    <lineage>
        <taxon>Bacteria</taxon>
        <taxon>Thermotogati</taxon>
        <taxon>Deinococcota</taxon>
        <taxon>Deinococci</taxon>
        <taxon>Thermales</taxon>
        <taxon>Thermaceae</taxon>
        <taxon>Meiothermus</taxon>
    </lineage>
</organism>
<keyword evidence="4" id="KW-0456">Lyase</keyword>
<comment type="pathway">
    <text evidence="1">Carbohydrate acid metabolism.</text>
</comment>
<keyword evidence="7" id="KW-1185">Reference proteome</keyword>
<dbReference type="InterPro" id="IPR000887">
    <property type="entry name" value="Aldlse_KDPG_KHG"/>
</dbReference>
<dbReference type="Gene3D" id="3.20.20.70">
    <property type="entry name" value="Aldolase class I"/>
    <property type="match status" value="1"/>
</dbReference>
<dbReference type="SUPFAM" id="SSF51569">
    <property type="entry name" value="Aldolase"/>
    <property type="match status" value="1"/>
</dbReference>